<keyword evidence="6 9" id="KW-1133">Transmembrane helix</keyword>
<comment type="function">
    <text evidence="9">Part of the twin-arginine translocation (Tat) system that transports large folded proteins containing a characteristic twin-arginine motif in their signal peptide across membranes. Together with TatC, TatB is part of a receptor directly interacting with Tat signal peptides. TatB may form an oligomeric binding site that transiently accommodates folded Tat precursor proteins before their translocation.</text>
</comment>
<dbReference type="HAMAP" id="MF_00237">
    <property type="entry name" value="TatB"/>
    <property type="match status" value="1"/>
</dbReference>
<dbReference type="Proteomes" id="UP000709466">
    <property type="component" value="Unassembled WGS sequence"/>
</dbReference>
<feature type="compositionally biased region" description="Basic and acidic residues" evidence="10">
    <location>
        <begin position="98"/>
        <end position="108"/>
    </location>
</feature>
<evidence type="ECO:0000256" key="5">
    <source>
        <dbReference type="ARBA" id="ARBA00022927"/>
    </source>
</evidence>
<feature type="compositionally biased region" description="Acidic residues" evidence="10">
    <location>
        <begin position="128"/>
        <end position="141"/>
    </location>
</feature>
<proteinExistence type="inferred from homology"/>
<keyword evidence="5 9" id="KW-0653">Protein transport</keyword>
<evidence type="ECO:0000256" key="8">
    <source>
        <dbReference type="ARBA" id="ARBA00023136"/>
    </source>
</evidence>
<feature type="region of interest" description="Disordered" evidence="10">
    <location>
        <begin position="76"/>
        <end position="154"/>
    </location>
</feature>
<evidence type="ECO:0000256" key="7">
    <source>
        <dbReference type="ARBA" id="ARBA00023010"/>
    </source>
</evidence>
<dbReference type="PANTHER" id="PTHR33162">
    <property type="entry name" value="SEC-INDEPENDENT PROTEIN TRANSLOCASE PROTEIN TATA, CHLOROPLASTIC"/>
    <property type="match status" value="1"/>
</dbReference>
<dbReference type="Pfam" id="PF02416">
    <property type="entry name" value="TatA_B_E"/>
    <property type="match status" value="1"/>
</dbReference>
<evidence type="ECO:0000256" key="2">
    <source>
        <dbReference type="ARBA" id="ARBA00022448"/>
    </source>
</evidence>
<dbReference type="Gene3D" id="1.20.5.3310">
    <property type="match status" value="1"/>
</dbReference>
<dbReference type="RefSeq" id="WP_167637964.1">
    <property type="nucleotide sequence ID" value="NZ_JAATOP010000005.1"/>
</dbReference>
<evidence type="ECO:0000256" key="6">
    <source>
        <dbReference type="ARBA" id="ARBA00022989"/>
    </source>
</evidence>
<evidence type="ECO:0000256" key="3">
    <source>
        <dbReference type="ARBA" id="ARBA00022475"/>
    </source>
</evidence>
<dbReference type="InterPro" id="IPR018448">
    <property type="entry name" value="TatB"/>
</dbReference>
<comment type="similarity">
    <text evidence="9">Belongs to the TatB family.</text>
</comment>
<keyword evidence="3 9" id="KW-1003">Cell membrane</keyword>
<dbReference type="PANTHER" id="PTHR33162:SF1">
    <property type="entry name" value="SEC-INDEPENDENT PROTEIN TRANSLOCASE PROTEIN TATA, CHLOROPLASTIC"/>
    <property type="match status" value="1"/>
</dbReference>
<organism evidence="11 12">
    <name type="scientific">Marivivens donghaensis</name>
    <dbReference type="NCBI Taxonomy" id="1699413"/>
    <lineage>
        <taxon>Bacteria</taxon>
        <taxon>Pseudomonadati</taxon>
        <taxon>Pseudomonadota</taxon>
        <taxon>Alphaproteobacteria</taxon>
        <taxon>Rhodobacterales</taxon>
        <taxon>Paracoccaceae</taxon>
        <taxon>Marivivens group</taxon>
        <taxon>Marivivens</taxon>
    </lineage>
</organism>
<name>A0ABX0VX76_9RHOB</name>
<comment type="subunit">
    <text evidence="9">The Tat system comprises two distinct complexes: a TatABC complex, containing multiple copies of TatA, TatB and TatC subunits, and a separate TatA complex, containing only TatA subunits. Substrates initially bind to the TatABC complex, which probably triggers association of the separate TatA complex to form the active translocon.</text>
</comment>
<evidence type="ECO:0000256" key="10">
    <source>
        <dbReference type="SAM" id="MobiDB-lite"/>
    </source>
</evidence>
<gene>
    <name evidence="9 11" type="primary">tatB</name>
    <name evidence="11" type="ORF">HCZ30_09040</name>
</gene>
<accession>A0ABX0VX76</accession>
<comment type="subcellular location">
    <subcellularLocation>
        <location evidence="9">Cell membrane</location>
        <topology evidence="9">Single-pass membrane protein</topology>
    </subcellularLocation>
    <subcellularLocation>
        <location evidence="1">Membrane</location>
        <topology evidence="1">Single-pass membrane protein</topology>
    </subcellularLocation>
</comment>
<evidence type="ECO:0000313" key="12">
    <source>
        <dbReference type="Proteomes" id="UP000709466"/>
    </source>
</evidence>
<keyword evidence="8 9" id="KW-0472">Membrane</keyword>
<keyword evidence="4 9" id="KW-0812">Transmembrane</keyword>
<dbReference type="InterPro" id="IPR003369">
    <property type="entry name" value="TatA/B/E"/>
</dbReference>
<dbReference type="NCBIfam" id="TIGR01410">
    <property type="entry name" value="tatB"/>
    <property type="match status" value="1"/>
</dbReference>
<evidence type="ECO:0000313" key="11">
    <source>
        <dbReference type="EMBL" id="NIY72581.1"/>
    </source>
</evidence>
<keyword evidence="7 9" id="KW-0811">Translocation</keyword>
<dbReference type="EMBL" id="JAATOP010000005">
    <property type="protein sequence ID" value="NIY72581.1"/>
    <property type="molecule type" value="Genomic_DNA"/>
</dbReference>
<evidence type="ECO:0000256" key="9">
    <source>
        <dbReference type="HAMAP-Rule" id="MF_00237"/>
    </source>
</evidence>
<evidence type="ECO:0000256" key="4">
    <source>
        <dbReference type="ARBA" id="ARBA00022692"/>
    </source>
</evidence>
<keyword evidence="12" id="KW-1185">Reference proteome</keyword>
<keyword evidence="2 9" id="KW-0813">Transport</keyword>
<dbReference type="PRINTS" id="PR01506">
    <property type="entry name" value="TATBPROTEIN"/>
</dbReference>
<sequence>MFGMGWSEMILVGIVALIVVGPEELPNLFRTVGQYVGKAKGMAREFSRAMDQAADQTQLKDISNTLKSTNQTLKAATNPGKFGLDQAKKTFTAPEPLSPERQETKEKMNAAMAKAAEDRQAREAAASEADEDLADFDDFDTPEAPPQKKTEAGE</sequence>
<evidence type="ECO:0000256" key="1">
    <source>
        <dbReference type="ARBA" id="ARBA00004167"/>
    </source>
</evidence>
<reference evidence="11 12" key="1">
    <citation type="submission" date="2020-03" db="EMBL/GenBank/DDBJ databases">
        <title>Bacterial isolates of synthetic phycosphere.</title>
        <authorList>
            <person name="Fu H."/>
            <person name="Moran M.A."/>
        </authorList>
    </citation>
    <scope>NUCLEOTIDE SEQUENCE [LARGE SCALE GENOMIC DNA]</scope>
    <source>
        <strain evidence="11 12">HF1</strain>
    </source>
</reference>
<protein>
    <recommendedName>
        <fullName evidence="9">Sec-independent protein translocase protein TatB</fullName>
    </recommendedName>
</protein>
<comment type="caution">
    <text evidence="11">The sequence shown here is derived from an EMBL/GenBank/DDBJ whole genome shotgun (WGS) entry which is preliminary data.</text>
</comment>